<dbReference type="PANTHER" id="PTHR46382:SF1">
    <property type="entry name" value="PHOSPHATIDATE CYTIDYLYLTRANSFERASE"/>
    <property type="match status" value="1"/>
</dbReference>
<dbReference type="GO" id="GO:0004605">
    <property type="term" value="F:phosphatidate cytidylyltransferase activity"/>
    <property type="evidence" value="ECO:0007669"/>
    <property type="project" value="UniProtKB-EC"/>
</dbReference>
<evidence type="ECO:0000256" key="7">
    <source>
        <dbReference type="ARBA" id="ARBA00019373"/>
    </source>
</evidence>
<reference evidence="20 21" key="1">
    <citation type="submission" date="2014-06" db="EMBL/GenBank/DDBJ databases">
        <title>Draft genome sequence of Idiomarina sp. MCCC 1A10513.</title>
        <authorList>
            <person name="Du J."/>
            <person name="Lai Q."/>
            <person name="Shao Z."/>
        </authorList>
    </citation>
    <scope>NUCLEOTIDE SEQUENCE [LARGE SCALE GENOMIC DNA]</scope>
    <source>
        <strain evidence="20 21">MCCC 1A10513</strain>
    </source>
</reference>
<comment type="similarity">
    <text evidence="5 18">Belongs to the CDS family.</text>
</comment>
<dbReference type="GO" id="GO:0016024">
    <property type="term" value="P:CDP-diacylglycerol biosynthetic process"/>
    <property type="evidence" value="ECO:0007669"/>
    <property type="project" value="UniProtKB-UniPathway"/>
</dbReference>
<evidence type="ECO:0000256" key="19">
    <source>
        <dbReference type="SAM" id="Phobius"/>
    </source>
</evidence>
<dbReference type="InterPro" id="IPR000374">
    <property type="entry name" value="PC_trans"/>
</dbReference>
<comment type="pathway">
    <text evidence="3 18">Phospholipid metabolism; CDP-diacylglycerol biosynthesis; CDP-diacylglycerol from sn-glycerol 3-phosphate: step 3/3.</text>
</comment>
<dbReference type="eggNOG" id="COG0575">
    <property type="taxonomic scope" value="Bacteria"/>
</dbReference>
<feature type="transmembrane region" description="Helical" evidence="19">
    <location>
        <begin position="195"/>
        <end position="215"/>
    </location>
</feature>
<evidence type="ECO:0000256" key="8">
    <source>
        <dbReference type="ARBA" id="ARBA00022475"/>
    </source>
</evidence>
<comment type="subcellular location">
    <subcellularLocation>
        <location evidence="2">Cell membrane</location>
        <topology evidence="2">Multi-pass membrane protein</topology>
    </subcellularLocation>
</comment>
<dbReference type="UniPathway" id="UPA00557">
    <property type="reaction ID" value="UER00614"/>
</dbReference>
<keyword evidence="11 18" id="KW-0812">Transmembrane</keyword>
<evidence type="ECO:0000313" key="20">
    <source>
        <dbReference type="EMBL" id="KFZ29596.1"/>
    </source>
</evidence>
<evidence type="ECO:0000256" key="2">
    <source>
        <dbReference type="ARBA" id="ARBA00004651"/>
    </source>
</evidence>
<comment type="catalytic activity">
    <reaction evidence="1 18">
        <text>a 1,2-diacyl-sn-glycero-3-phosphate + CTP + H(+) = a CDP-1,2-diacyl-sn-glycerol + diphosphate</text>
        <dbReference type="Rhea" id="RHEA:16229"/>
        <dbReference type="ChEBI" id="CHEBI:15378"/>
        <dbReference type="ChEBI" id="CHEBI:33019"/>
        <dbReference type="ChEBI" id="CHEBI:37563"/>
        <dbReference type="ChEBI" id="CHEBI:58332"/>
        <dbReference type="ChEBI" id="CHEBI:58608"/>
        <dbReference type="EC" id="2.7.7.41"/>
    </reaction>
</comment>
<keyword evidence="13 19" id="KW-1133">Transmembrane helix</keyword>
<feature type="transmembrane region" description="Helical" evidence="19">
    <location>
        <begin position="152"/>
        <end position="174"/>
    </location>
</feature>
<organism evidence="20 21">
    <name type="scientific">Pseudidiomarina atlantica</name>
    <dbReference type="NCBI Taxonomy" id="1517416"/>
    <lineage>
        <taxon>Bacteria</taxon>
        <taxon>Pseudomonadati</taxon>
        <taxon>Pseudomonadota</taxon>
        <taxon>Gammaproteobacteria</taxon>
        <taxon>Alteromonadales</taxon>
        <taxon>Idiomarinaceae</taxon>
        <taxon>Pseudidiomarina</taxon>
    </lineage>
</organism>
<evidence type="ECO:0000256" key="1">
    <source>
        <dbReference type="ARBA" id="ARBA00001698"/>
    </source>
</evidence>
<evidence type="ECO:0000256" key="6">
    <source>
        <dbReference type="ARBA" id="ARBA00012487"/>
    </source>
</evidence>
<accession>A0A094JAI2</accession>
<proteinExistence type="inferred from homology"/>
<comment type="pathway">
    <text evidence="4">Lipid metabolism.</text>
</comment>
<evidence type="ECO:0000256" key="15">
    <source>
        <dbReference type="ARBA" id="ARBA00023136"/>
    </source>
</evidence>
<keyword evidence="15 19" id="KW-0472">Membrane</keyword>
<feature type="transmembrane region" description="Helical" evidence="19">
    <location>
        <begin position="221"/>
        <end position="240"/>
    </location>
</feature>
<sequence length="287" mass="31722">MLKQRLITALILLPLALYCVFGLALEWFTLVISVVMLGAAWEWSPIIGLQRPYSRALYTFSVAVLLAALQWWVPVEQIWQEHSLHPIYFWTLIAGGAWWVVATLMVLNYPNSRRMWARTRSIAGVFGYLILVPAAAGMFAVRSLNYAEDPLFGGFVLLFILLLVWAADVGAYFAGVRYGRNKLMPAVSPGKTMEGLMGGIALAFVVMMVVAQWVQVPAAQYSGYYFTGLLTVVVSVFGDLTESMFKRCAGVKDSGKLLPGHGGLLDRIDSLTAALPVFTLAYLWLLA</sequence>
<keyword evidence="21" id="KW-1185">Reference proteome</keyword>
<evidence type="ECO:0000256" key="4">
    <source>
        <dbReference type="ARBA" id="ARBA00005189"/>
    </source>
</evidence>
<feature type="transmembrane region" description="Helical" evidence="19">
    <location>
        <begin position="121"/>
        <end position="140"/>
    </location>
</feature>
<feature type="transmembrane region" description="Helical" evidence="19">
    <location>
        <begin position="87"/>
        <end position="109"/>
    </location>
</feature>
<dbReference type="STRING" id="1517416.IDAT_00350"/>
<dbReference type="PROSITE" id="PS01315">
    <property type="entry name" value="CDS"/>
    <property type="match status" value="1"/>
</dbReference>
<evidence type="ECO:0000256" key="13">
    <source>
        <dbReference type="ARBA" id="ARBA00022989"/>
    </source>
</evidence>
<keyword evidence="14" id="KW-0443">Lipid metabolism</keyword>
<keyword evidence="17" id="KW-1208">Phospholipid metabolism</keyword>
<dbReference type="EMBL" id="JPIN01000001">
    <property type="protein sequence ID" value="KFZ29596.1"/>
    <property type="molecule type" value="Genomic_DNA"/>
</dbReference>
<comment type="caution">
    <text evidence="20">The sequence shown here is derived from an EMBL/GenBank/DDBJ whole genome shotgun (WGS) entry which is preliminary data.</text>
</comment>
<dbReference type="PANTHER" id="PTHR46382">
    <property type="entry name" value="PHOSPHATIDATE CYTIDYLYLTRANSFERASE"/>
    <property type="match status" value="1"/>
</dbReference>
<evidence type="ECO:0000256" key="9">
    <source>
        <dbReference type="ARBA" id="ARBA00022516"/>
    </source>
</evidence>
<keyword evidence="9" id="KW-0444">Lipid biosynthesis</keyword>
<gene>
    <name evidence="20" type="ORF">IDAT_00350</name>
</gene>
<dbReference type="RefSeq" id="WP_034729074.1">
    <property type="nucleotide sequence ID" value="NZ_JPIN01000001.1"/>
</dbReference>
<evidence type="ECO:0000256" key="12">
    <source>
        <dbReference type="ARBA" id="ARBA00022695"/>
    </source>
</evidence>
<evidence type="ECO:0000256" key="11">
    <source>
        <dbReference type="ARBA" id="ARBA00022692"/>
    </source>
</evidence>
<keyword evidence="16" id="KW-0594">Phospholipid biosynthesis</keyword>
<protein>
    <recommendedName>
        <fullName evidence="7 18">Phosphatidate cytidylyltransferase</fullName>
        <ecNumber evidence="6 18">2.7.7.41</ecNumber>
    </recommendedName>
</protein>
<dbReference type="OrthoDB" id="9799199at2"/>
<evidence type="ECO:0000313" key="21">
    <source>
        <dbReference type="Proteomes" id="UP000053718"/>
    </source>
</evidence>
<evidence type="ECO:0000256" key="16">
    <source>
        <dbReference type="ARBA" id="ARBA00023209"/>
    </source>
</evidence>
<evidence type="ECO:0000256" key="10">
    <source>
        <dbReference type="ARBA" id="ARBA00022679"/>
    </source>
</evidence>
<evidence type="ECO:0000256" key="18">
    <source>
        <dbReference type="RuleBase" id="RU003938"/>
    </source>
</evidence>
<keyword evidence="10 18" id="KW-0808">Transferase</keyword>
<dbReference type="Pfam" id="PF01148">
    <property type="entry name" value="CTP_transf_1"/>
    <property type="match status" value="1"/>
</dbReference>
<evidence type="ECO:0000256" key="14">
    <source>
        <dbReference type="ARBA" id="ARBA00023098"/>
    </source>
</evidence>
<keyword evidence="12 18" id="KW-0548">Nucleotidyltransferase</keyword>
<dbReference type="EC" id="2.7.7.41" evidence="6 18"/>
<dbReference type="AlphaFoldDB" id="A0A094JAI2"/>
<feature type="transmembrane region" description="Helical" evidence="19">
    <location>
        <begin position="56"/>
        <end position="75"/>
    </location>
</feature>
<evidence type="ECO:0000256" key="5">
    <source>
        <dbReference type="ARBA" id="ARBA00010185"/>
    </source>
</evidence>
<keyword evidence="8" id="KW-1003">Cell membrane</keyword>
<dbReference type="GO" id="GO:0005886">
    <property type="term" value="C:plasma membrane"/>
    <property type="evidence" value="ECO:0007669"/>
    <property type="project" value="UniProtKB-SubCell"/>
</dbReference>
<evidence type="ECO:0000256" key="3">
    <source>
        <dbReference type="ARBA" id="ARBA00005119"/>
    </source>
</evidence>
<evidence type="ECO:0000256" key="17">
    <source>
        <dbReference type="ARBA" id="ARBA00023264"/>
    </source>
</evidence>
<name>A0A094JAI2_9GAMM</name>
<dbReference type="Proteomes" id="UP000053718">
    <property type="component" value="Unassembled WGS sequence"/>
</dbReference>